<dbReference type="AlphaFoldDB" id="A0A0F9CLS5"/>
<name>A0A0F9CLS5_9ZZZZ</name>
<dbReference type="InterPro" id="IPR010663">
    <property type="entry name" value="Znf_FPG/IleRS"/>
</dbReference>
<gene>
    <name evidence="2" type="ORF">LCGC14_2594030</name>
</gene>
<feature type="non-terminal residue" evidence="2">
    <location>
        <position position="1"/>
    </location>
</feature>
<organism evidence="2">
    <name type="scientific">marine sediment metagenome</name>
    <dbReference type="NCBI Taxonomy" id="412755"/>
    <lineage>
        <taxon>unclassified sequences</taxon>
        <taxon>metagenomes</taxon>
        <taxon>ecological metagenomes</taxon>
    </lineage>
</organism>
<sequence>ASMAMAEVPALYTRRDVFLTRLYSPLRLDRRTRTEKDLEIGPCPRCGRKIREQGVHPRFCKHCRSEQEDIRIRKEMTFKRFERQEEETNVPRKPKKPVNKNYEEIDLWAHANAARFLLQRLDELVESLNTDFDAVVDDIVDLLDLYERAFGSVPWKKHIKLYYEDRRGSMYQIVHRDDEED</sequence>
<protein>
    <recommendedName>
        <fullName evidence="1">Zinc finger FPG/IleRS-type domain-containing protein</fullName>
    </recommendedName>
</protein>
<comment type="caution">
    <text evidence="2">The sequence shown here is derived from an EMBL/GenBank/DDBJ whole genome shotgun (WGS) entry which is preliminary data.</text>
</comment>
<proteinExistence type="predicted"/>
<evidence type="ECO:0000259" key="1">
    <source>
        <dbReference type="Pfam" id="PF06827"/>
    </source>
</evidence>
<dbReference type="EMBL" id="LAZR01043624">
    <property type="protein sequence ID" value="KKL06636.1"/>
    <property type="molecule type" value="Genomic_DNA"/>
</dbReference>
<evidence type="ECO:0000313" key="2">
    <source>
        <dbReference type="EMBL" id="KKL06636.1"/>
    </source>
</evidence>
<reference evidence="2" key="1">
    <citation type="journal article" date="2015" name="Nature">
        <title>Complex archaea that bridge the gap between prokaryotes and eukaryotes.</title>
        <authorList>
            <person name="Spang A."/>
            <person name="Saw J.H."/>
            <person name="Jorgensen S.L."/>
            <person name="Zaremba-Niedzwiedzka K."/>
            <person name="Martijn J."/>
            <person name="Lind A.E."/>
            <person name="van Eijk R."/>
            <person name="Schleper C."/>
            <person name="Guy L."/>
            <person name="Ettema T.J."/>
        </authorList>
    </citation>
    <scope>NUCLEOTIDE SEQUENCE</scope>
</reference>
<accession>A0A0F9CLS5</accession>
<dbReference type="Pfam" id="PF06827">
    <property type="entry name" value="zf-FPG_IleRS"/>
    <property type="match status" value="1"/>
</dbReference>
<feature type="domain" description="Zinc finger FPG/IleRS-type" evidence="1">
    <location>
        <begin position="42"/>
        <end position="64"/>
    </location>
</feature>